<evidence type="ECO:0000313" key="2">
    <source>
        <dbReference type="EMBL" id="CAI9965142.1"/>
    </source>
</evidence>
<dbReference type="AlphaFoldDB" id="A0AA86UUB2"/>
<evidence type="ECO:0000313" key="3">
    <source>
        <dbReference type="EMBL" id="CAL5991398.1"/>
    </source>
</evidence>
<dbReference type="EMBL" id="CAXDID020000027">
    <property type="protein sequence ID" value="CAL5991398.1"/>
    <property type="molecule type" value="Genomic_DNA"/>
</dbReference>
<sequence>MQSQGLAQRIALLQSTLNVMFVAMTIMLDISHIRFPKIATFSRLQAFMTSPFMFIKVLFIIPLSSLQVYQNYCIILVTRYQGPLAFICQSLFRPKHDFWIILLFIVEIFSKKYQTNFKTNNRQLFHTKKFKVNPDHSFTNNNHIAFQDLFAKAALKVLGENSVQSNKELCYKINYHLKLHRYTSLWVDISQMIPHKTHIQLRDYYSKSFSKFMFQEFISFQDKLALKSMYQQTPTEKPSKIVERFIESTGNTQYSKRNLVMYQVNMKNKNK</sequence>
<reference evidence="3 4" key="2">
    <citation type="submission" date="2024-07" db="EMBL/GenBank/DDBJ databases">
        <authorList>
            <person name="Akdeniz Z."/>
        </authorList>
    </citation>
    <scope>NUCLEOTIDE SEQUENCE [LARGE SCALE GENOMIC DNA]</scope>
</reference>
<dbReference type="Proteomes" id="UP001642409">
    <property type="component" value="Unassembled WGS sequence"/>
</dbReference>
<name>A0AA86UUB2_9EUKA</name>
<keyword evidence="1" id="KW-0472">Membrane</keyword>
<proteinExistence type="predicted"/>
<evidence type="ECO:0000256" key="1">
    <source>
        <dbReference type="SAM" id="Phobius"/>
    </source>
</evidence>
<keyword evidence="1" id="KW-1133">Transmembrane helix</keyword>
<comment type="caution">
    <text evidence="2">The sequence shown here is derived from an EMBL/GenBank/DDBJ whole genome shotgun (WGS) entry which is preliminary data.</text>
</comment>
<dbReference type="EMBL" id="CATOUU010000985">
    <property type="protein sequence ID" value="CAI9965142.1"/>
    <property type="molecule type" value="Genomic_DNA"/>
</dbReference>
<keyword evidence="1" id="KW-0812">Transmembrane</keyword>
<accession>A0AA86UUB2</accession>
<feature type="transmembrane region" description="Helical" evidence="1">
    <location>
        <begin position="51"/>
        <end position="69"/>
    </location>
</feature>
<feature type="transmembrane region" description="Helical" evidence="1">
    <location>
        <begin position="6"/>
        <end position="30"/>
    </location>
</feature>
<organism evidence="2">
    <name type="scientific">Hexamita inflata</name>
    <dbReference type="NCBI Taxonomy" id="28002"/>
    <lineage>
        <taxon>Eukaryota</taxon>
        <taxon>Metamonada</taxon>
        <taxon>Diplomonadida</taxon>
        <taxon>Hexamitidae</taxon>
        <taxon>Hexamitinae</taxon>
        <taxon>Hexamita</taxon>
    </lineage>
</organism>
<keyword evidence="4" id="KW-1185">Reference proteome</keyword>
<reference evidence="2" key="1">
    <citation type="submission" date="2023-06" db="EMBL/GenBank/DDBJ databases">
        <authorList>
            <person name="Kurt Z."/>
        </authorList>
    </citation>
    <scope>NUCLEOTIDE SEQUENCE</scope>
</reference>
<protein>
    <submittedName>
        <fullName evidence="3">Hypothetical_protein</fullName>
    </submittedName>
</protein>
<evidence type="ECO:0000313" key="4">
    <source>
        <dbReference type="Proteomes" id="UP001642409"/>
    </source>
</evidence>
<gene>
    <name evidence="3" type="ORF">HINF_LOCUS12077</name>
    <name evidence="2" type="ORF">HINF_LOCUS52787</name>
</gene>